<dbReference type="EMBL" id="NWUF01000021">
    <property type="protein sequence ID" value="PCE40947.1"/>
    <property type="molecule type" value="Genomic_DNA"/>
</dbReference>
<sequence>MAIDPKSLVSVVSLFGRQLDKITGYFAAYAIVRLFASGYRANLCQCPMKCGVWIIGFHARDGLKRQGSGVPFVSSGNLKIRLSRPTFDIGALQLIQNERKPMNFCQKSVHEDVAPMAFMAFEIHGEVRKMTVFCQNLRLRRRF</sequence>
<dbReference type="AlphaFoldDB" id="A0A2A4FRZ2"/>
<gene>
    <name evidence="1" type="ORF">COO09_18130</name>
</gene>
<name>A0A2A4FRZ2_9SPHN</name>
<dbReference type="Proteomes" id="UP000218934">
    <property type="component" value="Unassembled WGS sequence"/>
</dbReference>
<evidence type="ECO:0000313" key="2">
    <source>
        <dbReference type="Proteomes" id="UP000218934"/>
    </source>
</evidence>
<dbReference type="KEGG" id="rdi:CMV14_07660"/>
<reference evidence="1 2" key="1">
    <citation type="submission" date="2017-09" db="EMBL/GenBank/DDBJ databases">
        <title>The Catabolism of 3,6-Dichlorosalicylic acid is Initiated by the Cytochrome P450 Monooxygenase DsmABC in Rhizorhabdus dicambivorans Ndbn-20.</title>
        <authorList>
            <person name="Na L."/>
        </authorList>
    </citation>
    <scope>NUCLEOTIDE SEQUENCE [LARGE SCALE GENOMIC DNA]</scope>
    <source>
        <strain evidence="1 2">Ndbn-20m</strain>
    </source>
</reference>
<comment type="caution">
    <text evidence="1">The sequence shown here is derived from an EMBL/GenBank/DDBJ whole genome shotgun (WGS) entry which is preliminary data.</text>
</comment>
<evidence type="ECO:0000313" key="1">
    <source>
        <dbReference type="EMBL" id="PCE40947.1"/>
    </source>
</evidence>
<organism evidence="1 2">
    <name type="scientific">Rhizorhabdus dicambivorans</name>
    <dbReference type="NCBI Taxonomy" id="1850238"/>
    <lineage>
        <taxon>Bacteria</taxon>
        <taxon>Pseudomonadati</taxon>
        <taxon>Pseudomonadota</taxon>
        <taxon>Alphaproteobacteria</taxon>
        <taxon>Sphingomonadales</taxon>
        <taxon>Sphingomonadaceae</taxon>
        <taxon>Rhizorhabdus</taxon>
    </lineage>
</organism>
<keyword evidence="2" id="KW-1185">Reference proteome</keyword>
<protein>
    <submittedName>
        <fullName evidence="1">Uncharacterized protein</fullName>
    </submittedName>
</protein>
<proteinExistence type="predicted"/>
<accession>A0A2A4FRZ2</accession>